<sequence>MSTPKERHYWSQLRAALTAGQWLSSSPAKAPNGSPLPWSELFRKFNKHCRGFADVAQVASSTRALAVLLAANSKSKNEDQDEWVPEQKEGVYALELGEECILPAEQKKDGMEKYEELKKLESANFDTLNFALAYYAYALGNPSECLAQLAKVPDVAHVQNHIPLPSTLRASTLQVPSSNSSSASSSIVSTDSVTTATPSITPSATISIAEIKDGRAWAMAETIRSLCLQGMSHELLSPSDPKKALAVYSAALPLLTIVETEFTTSSISPAPTPALTSSGKGKVDFTAFTRFREIWRWVERLLWRAIVLGSRIYDLHHDHRQLSPQNTCKRVDSLWTWLEHYTSCSAYWPSNFRTEHRATVSALYLRALVLRYAPSAGLTSNVKPSGSTSPPAWMHTARSLIQEYRAILNVSTRFPRAGERNWKVEDFVDMCVAIWEVAGAGAEYTGWVLDVLEWATRLTFNCPRILRHMTRLLYFSGDTALAKRTLRLYVQVVSKALQTIEAAKVTGVREGSSDDSVEPEPDDRQKWIETLVFGARMLCRIASASSSTLIGSSAGTGTGPIKSNWKEMTEELREAEELIEKAKDAVEKGKFGEERNELMANVLLAEGIWNWVMGLKEQNPLTRPSHLDGAHALFKYSIETHATSAAHYHLALSYAYKHAYSQTKSYPHPGADGNGNGNAIGSEEDPLDSAIQHAALATELCPQEIRYWHLLGLLSAKMEKWDAAVGSLDMGRSVGEGGDQGDETEVEDEETQRPETSTVEGLPAGDGGGSHPLLKARPSKEAKELNTQTDTSLASTSLEPLYILSPSTYPPHVPPASELLQPASASSEPSHRYQSRYEAFEHALQLRMTEVTVSEYVEGAEGAAEKLREVFEWVAERKGLGGGSGDSQPRPSFEGGRSNSAIMKLKSPSELRLGGSQSGHGHDETQDGNKAASDSGTTQGDTNGVPERPSIVLAQQNSANSDGLHPPTPIPIMISPATPEQTTPRANANGEEEKDPMQNSMLLETRDASKPKKMQERLKNQVGQVKSQVHKGSARISTISKKIGHGVVRNGSLRRVSSTSDLHSVLRPTSYQASSIHSRRRNSFMRPSMSSLNESPPPPPPPVLPPSSLQFSSKWNNRAVRENRLLSDLWLMSAATFRRLGKIEQAKGAIQEAEVKDEGNPAVWVQLGLYYIALGRIRDAIESFHKALFISADDITSTIHLSRIYLFPEEVSPSSPSSYSPKFSIPGIKEHPDLENVDLAAGMLEHITKGPAWDVPEAWYFLGKAYGFQGRKEKERECLSWALKLSEKRGVRDMLAALGMCL</sequence>
<dbReference type="Pfam" id="PF13181">
    <property type="entry name" value="TPR_8"/>
    <property type="match status" value="2"/>
</dbReference>
<name>A0ABR1IN27_9AGAR</name>
<feature type="compositionally biased region" description="Polar residues" evidence="4">
    <location>
        <begin position="932"/>
        <end position="942"/>
    </location>
</feature>
<dbReference type="Gene3D" id="1.25.40.10">
    <property type="entry name" value="Tetratricopeptide repeat domain"/>
    <property type="match status" value="2"/>
</dbReference>
<feature type="compositionally biased region" description="Acidic residues" evidence="4">
    <location>
        <begin position="739"/>
        <end position="750"/>
    </location>
</feature>
<feature type="repeat" description="TPR" evidence="3">
    <location>
        <begin position="1161"/>
        <end position="1194"/>
    </location>
</feature>
<feature type="region of interest" description="Disordered" evidence="4">
    <location>
        <begin position="731"/>
        <end position="793"/>
    </location>
</feature>
<evidence type="ECO:0008006" key="7">
    <source>
        <dbReference type="Google" id="ProtNLM"/>
    </source>
</evidence>
<keyword evidence="3" id="KW-0802">TPR repeat</keyword>
<dbReference type="PANTHER" id="PTHR23083">
    <property type="entry name" value="TETRATRICOPEPTIDE REPEAT PROTEIN, TPR"/>
    <property type="match status" value="1"/>
</dbReference>
<feature type="compositionally biased region" description="Pro residues" evidence="4">
    <location>
        <begin position="1095"/>
        <end position="1105"/>
    </location>
</feature>
<gene>
    <name evidence="5" type="ORF">VKT23_018905</name>
</gene>
<proteinExistence type="inferred from homology"/>
<comment type="similarity">
    <text evidence="2">Belongs to the YPP1 family.</text>
</comment>
<evidence type="ECO:0000256" key="4">
    <source>
        <dbReference type="SAM" id="MobiDB-lite"/>
    </source>
</evidence>
<dbReference type="EMBL" id="JBANRG010000090">
    <property type="protein sequence ID" value="KAK7436884.1"/>
    <property type="molecule type" value="Genomic_DNA"/>
</dbReference>
<dbReference type="InterPro" id="IPR011990">
    <property type="entry name" value="TPR-like_helical_dom_sf"/>
</dbReference>
<dbReference type="Proteomes" id="UP001498398">
    <property type="component" value="Unassembled WGS sequence"/>
</dbReference>
<feature type="region of interest" description="Disordered" evidence="4">
    <location>
        <begin position="813"/>
        <end position="834"/>
    </location>
</feature>
<keyword evidence="6" id="KW-1185">Reference proteome</keyword>
<feature type="region of interest" description="Disordered" evidence="4">
    <location>
        <begin position="878"/>
        <end position="1000"/>
    </location>
</feature>
<evidence type="ECO:0000256" key="3">
    <source>
        <dbReference type="PROSITE-ProRule" id="PRU00339"/>
    </source>
</evidence>
<comment type="function">
    <text evidence="1">Involved in endocytosis.</text>
</comment>
<feature type="region of interest" description="Disordered" evidence="4">
    <location>
        <begin position="1086"/>
        <end position="1107"/>
    </location>
</feature>
<dbReference type="PANTHER" id="PTHR23083:SF464">
    <property type="entry name" value="TETRATRICOPEPTIDE REPEAT DOMAIN 7, ISOFORM A"/>
    <property type="match status" value="1"/>
</dbReference>
<comment type="caution">
    <text evidence="5">The sequence shown here is derived from an EMBL/GenBank/DDBJ whole genome shotgun (WGS) entry which is preliminary data.</text>
</comment>
<dbReference type="SUPFAM" id="SSF48452">
    <property type="entry name" value="TPR-like"/>
    <property type="match status" value="1"/>
</dbReference>
<protein>
    <recommendedName>
        <fullName evidence="7">TPR-like protein</fullName>
    </recommendedName>
</protein>
<organism evidence="5 6">
    <name type="scientific">Marasmiellus scandens</name>
    <dbReference type="NCBI Taxonomy" id="2682957"/>
    <lineage>
        <taxon>Eukaryota</taxon>
        <taxon>Fungi</taxon>
        <taxon>Dikarya</taxon>
        <taxon>Basidiomycota</taxon>
        <taxon>Agaricomycotina</taxon>
        <taxon>Agaricomycetes</taxon>
        <taxon>Agaricomycetidae</taxon>
        <taxon>Agaricales</taxon>
        <taxon>Marasmiineae</taxon>
        <taxon>Omphalotaceae</taxon>
        <taxon>Marasmiellus</taxon>
    </lineage>
</organism>
<dbReference type="SMART" id="SM00028">
    <property type="entry name" value="TPR"/>
    <property type="match status" value="4"/>
</dbReference>
<dbReference type="InterPro" id="IPR051722">
    <property type="entry name" value="Endocytosis_PI4K-reg_protein"/>
</dbReference>
<dbReference type="InterPro" id="IPR019734">
    <property type="entry name" value="TPR_rpt"/>
</dbReference>
<evidence type="ECO:0000256" key="2">
    <source>
        <dbReference type="ARBA" id="ARBA00038251"/>
    </source>
</evidence>
<evidence type="ECO:0000313" key="6">
    <source>
        <dbReference type="Proteomes" id="UP001498398"/>
    </source>
</evidence>
<evidence type="ECO:0000256" key="1">
    <source>
        <dbReference type="ARBA" id="ARBA00002550"/>
    </source>
</evidence>
<reference evidence="5 6" key="1">
    <citation type="submission" date="2024-01" db="EMBL/GenBank/DDBJ databases">
        <title>A draft genome for the cacao thread blight pathogen Marasmiellus scandens.</title>
        <authorList>
            <person name="Baruah I.K."/>
            <person name="Leung J."/>
            <person name="Bukari Y."/>
            <person name="Amoako-Attah I."/>
            <person name="Meinhardt L.W."/>
            <person name="Bailey B.A."/>
            <person name="Cohen S.P."/>
        </authorList>
    </citation>
    <scope>NUCLEOTIDE SEQUENCE [LARGE SCALE GENOMIC DNA]</scope>
    <source>
        <strain evidence="5 6">GH-19</strain>
    </source>
</reference>
<dbReference type="PROSITE" id="PS50005">
    <property type="entry name" value="TPR"/>
    <property type="match status" value="1"/>
</dbReference>
<evidence type="ECO:0000313" key="5">
    <source>
        <dbReference type="EMBL" id="KAK7436884.1"/>
    </source>
</evidence>
<accession>A0ABR1IN27</accession>